<feature type="transmembrane region" description="Helical" evidence="9">
    <location>
        <begin position="411"/>
        <end position="430"/>
    </location>
</feature>
<dbReference type="Pfam" id="PF00474">
    <property type="entry name" value="SSF"/>
    <property type="match status" value="1"/>
</dbReference>
<dbReference type="Proteomes" id="UP001430804">
    <property type="component" value="Unassembled WGS sequence"/>
</dbReference>
<dbReference type="RefSeq" id="WP_219203505.1">
    <property type="nucleotide sequence ID" value="NZ_JAHWQX010000005.1"/>
</dbReference>
<keyword evidence="11" id="KW-1185">Reference proteome</keyword>
<feature type="transmembrane region" description="Helical" evidence="9">
    <location>
        <begin position="332"/>
        <end position="359"/>
    </location>
</feature>
<evidence type="ECO:0000256" key="6">
    <source>
        <dbReference type="ARBA" id="ARBA00023201"/>
    </source>
</evidence>
<dbReference type="InterPro" id="IPR011851">
    <property type="entry name" value="Na/Pro_symporter"/>
</dbReference>
<evidence type="ECO:0000256" key="7">
    <source>
        <dbReference type="ARBA" id="ARBA00033708"/>
    </source>
</evidence>
<evidence type="ECO:0000313" key="10">
    <source>
        <dbReference type="EMBL" id="MBW3099183.1"/>
    </source>
</evidence>
<feature type="transmembrane region" description="Helical" evidence="9">
    <location>
        <begin position="48"/>
        <end position="70"/>
    </location>
</feature>
<accession>A0ABS6WU74</accession>
<feature type="transmembrane region" description="Helical" evidence="9">
    <location>
        <begin position="286"/>
        <end position="312"/>
    </location>
</feature>
<evidence type="ECO:0000313" key="11">
    <source>
        <dbReference type="Proteomes" id="UP001430804"/>
    </source>
</evidence>
<protein>
    <recommendedName>
        <fullName evidence="9">Sodium/proline symporter</fullName>
    </recommendedName>
    <alternativeName>
        <fullName evidence="9">Proline permease</fullName>
    </alternativeName>
</protein>
<dbReference type="NCBIfam" id="TIGR00813">
    <property type="entry name" value="sss"/>
    <property type="match status" value="1"/>
</dbReference>
<reference evidence="10" key="1">
    <citation type="submission" date="2021-07" db="EMBL/GenBank/DDBJ databases">
        <title>Pseudohoeflea marina sp. nov. a polyhydroxyalcanoate-producing bacterium.</title>
        <authorList>
            <person name="Zheng W."/>
            <person name="Yu S."/>
            <person name="Huang Y."/>
        </authorList>
    </citation>
    <scope>NUCLEOTIDE SEQUENCE</scope>
    <source>
        <strain evidence="10">DP4N28-3</strain>
    </source>
</reference>
<dbReference type="PANTHER" id="PTHR48086">
    <property type="entry name" value="SODIUM/PROLINE SYMPORTER-RELATED"/>
    <property type="match status" value="1"/>
</dbReference>
<keyword evidence="4 9" id="KW-0915">Sodium</keyword>
<comment type="caution">
    <text evidence="10">The sequence shown here is derived from an EMBL/GenBank/DDBJ whole genome shotgun (WGS) entry which is preliminary data.</text>
</comment>
<proteinExistence type="inferred from homology"/>
<evidence type="ECO:0000256" key="8">
    <source>
        <dbReference type="RuleBase" id="RU362091"/>
    </source>
</evidence>
<comment type="function">
    <text evidence="9">Catalyzes the sodium-dependent uptake of extracellular L-proline.</text>
</comment>
<keyword evidence="9" id="KW-0029">Amino-acid transport</keyword>
<gene>
    <name evidence="10" type="primary">putP</name>
    <name evidence="10" type="ORF">KY465_18025</name>
</gene>
<evidence type="ECO:0000256" key="4">
    <source>
        <dbReference type="ARBA" id="ARBA00023053"/>
    </source>
</evidence>
<comment type="catalytic activity">
    <reaction evidence="7">
        <text>L-proline(in) + Na(+)(in) = L-proline(out) + Na(+)(out)</text>
        <dbReference type="Rhea" id="RHEA:28967"/>
        <dbReference type="ChEBI" id="CHEBI:29101"/>
        <dbReference type="ChEBI" id="CHEBI:60039"/>
    </reaction>
</comment>
<feature type="transmembrane region" description="Helical" evidence="9">
    <location>
        <begin position="380"/>
        <end position="399"/>
    </location>
</feature>
<keyword evidence="9" id="KW-0472">Membrane</keyword>
<feature type="transmembrane region" description="Helical" evidence="9">
    <location>
        <begin position="6"/>
        <end position="27"/>
    </location>
</feature>
<organism evidence="10 11">
    <name type="scientific">Pseudohoeflea coraliihabitans</name>
    <dbReference type="NCBI Taxonomy" id="2860393"/>
    <lineage>
        <taxon>Bacteria</taxon>
        <taxon>Pseudomonadati</taxon>
        <taxon>Pseudomonadota</taxon>
        <taxon>Alphaproteobacteria</taxon>
        <taxon>Hyphomicrobiales</taxon>
        <taxon>Rhizobiaceae</taxon>
        <taxon>Pseudohoeflea</taxon>
    </lineage>
</organism>
<feature type="transmembrane region" description="Helical" evidence="9">
    <location>
        <begin position="76"/>
        <end position="94"/>
    </location>
</feature>
<dbReference type="PROSITE" id="PS50283">
    <property type="entry name" value="NA_SOLUT_SYMP_3"/>
    <property type="match status" value="1"/>
</dbReference>
<evidence type="ECO:0000256" key="5">
    <source>
        <dbReference type="ARBA" id="ARBA00023065"/>
    </source>
</evidence>
<dbReference type="InterPro" id="IPR050277">
    <property type="entry name" value="Sodium:Solute_Symporter"/>
</dbReference>
<keyword evidence="3 9" id="KW-0769">Symport</keyword>
<keyword evidence="9" id="KW-0997">Cell inner membrane</keyword>
<dbReference type="CDD" id="cd11475">
    <property type="entry name" value="SLC5sbd_PutP"/>
    <property type="match status" value="1"/>
</dbReference>
<dbReference type="PANTHER" id="PTHR48086:SF3">
    <property type="entry name" value="SODIUM_PROLINE SYMPORTER"/>
    <property type="match status" value="1"/>
</dbReference>
<keyword evidence="9" id="KW-0812">Transmembrane</keyword>
<evidence type="ECO:0000256" key="2">
    <source>
        <dbReference type="ARBA" id="ARBA00022475"/>
    </source>
</evidence>
<feature type="transmembrane region" description="Helical" evidence="9">
    <location>
        <begin position="461"/>
        <end position="481"/>
    </location>
</feature>
<dbReference type="EMBL" id="JAHWQX010000005">
    <property type="protein sequence ID" value="MBW3099183.1"/>
    <property type="molecule type" value="Genomic_DNA"/>
</dbReference>
<name>A0ABS6WU74_9HYPH</name>
<keyword evidence="5 9" id="KW-0406">Ion transport</keyword>
<feature type="transmembrane region" description="Helical" evidence="9">
    <location>
        <begin position="128"/>
        <end position="153"/>
    </location>
</feature>
<dbReference type="NCBIfam" id="TIGR02121">
    <property type="entry name" value="Na_Pro_sym"/>
    <property type="match status" value="1"/>
</dbReference>
<feature type="transmembrane region" description="Helical" evidence="9">
    <location>
        <begin position="437"/>
        <end position="455"/>
    </location>
</feature>
<feature type="transmembrane region" description="Helical" evidence="9">
    <location>
        <begin position="240"/>
        <end position="265"/>
    </location>
</feature>
<feature type="transmembrane region" description="Helical" evidence="9">
    <location>
        <begin position="196"/>
        <end position="220"/>
    </location>
</feature>
<feature type="transmembrane region" description="Helical" evidence="9">
    <location>
        <begin position="159"/>
        <end position="184"/>
    </location>
</feature>
<keyword evidence="9" id="KW-0813">Transport</keyword>
<keyword evidence="6 9" id="KW-0739">Sodium transport</keyword>
<evidence type="ECO:0000256" key="3">
    <source>
        <dbReference type="ARBA" id="ARBA00022847"/>
    </source>
</evidence>
<dbReference type="InterPro" id="IPR001734">
    <property type="entry name" value="Na/solute_symporter"/>
</dbReference>
<sequence>MPDLPIPTLATFAVYLAGMLAIGIICYRNTNTISDFILGGRRLNSLTAALSAHASDSSGWLLLGLTGWAYTSGLDALWMIVGLAIGIYLSWKFVAARLRTYTEQAGDALTISSYFEHRFEDDSRVLRVVSAIIILIFYTLYVSSGLVAGGLLFGEVFGIEFVTAVAVSAIVIVAYTFIGGFLAVSYTDVVQGLLMVLALVAVPLIGLYAVGGFDALFSGIEAKEPALLTLGRQTGYDAATGAWSAGGAFGLVSIVSSMAWGLGYFGQPHILARFMGIRSAAQIKSARRIGMTWVIVSMLGALLVGLVGIVFFEQPLGDPEKVFVNLTEAVLNPWIGGIMLAAVLAAIMSTADSQLLVVSSVLTEDLYRTLVNSKASDAQLVWIGRLLIVATAIVAFVLALQGGSVLGLVGYAWAGFGAAFGPLILISLYWKGVTRHGALAGIVSGAAMVVLWKQIGTPFGLYEMVPAFVLSAVLVPVVSLMTQTTLPSAAATARIDGFEAVEG</sequence>
<evidence type="ECO:0000256" key="9">
    <source>
        <dbReference type="RuleBase" id="RU366012"/>
    </source>
</evidence>
<evidence type="ECO:0000256" key="1">
    <source>
        <dbReference type="ARBA" id="ARBA00004651"/>
    </source>
</evidence>
<keyword evidence="2" id="KW-1003">Cell membrane</keyword>
<comment type="similarity">
    <text evidence="8">Belongs to the sodium:solute symporter (SSF) (TC 2.A.21) family.</text>
</comment>
<keyword evidence="9" id="KW-1133">Transmembrane helix</keyword>
<comment type="subcellular location">
    <subcellularLocation>
        <location evidence="9">Cell inner membrane</location>
        <topology evidence="9">Multi-pass membrane protein</topology>
    </subcellularLocation>
    <subcellularLocation>
        <location evidence="1">Cell membrane</location>
        <topology evidence="1">Multi-pass membrane protein</topology>
    </subcellularLocation>
</comment>